<keyword evidence="3" id="KW-1185">Reference proteome</keyword>
<dbReference type="HOGENOM" id="CLU_1501075_0_0_11"/>
<reference evidence="2 3" key="1">
    <citation type="journal article" date="2015" name="Int. J. Syst. Evol. Microbiol.">
        <title>Revisiting Corynebacterium glyciniphilum (ex Kubota et al., 1972) sp. nov., nom. rev., isolated from putrefied banana.</title>
        <authorList>
            <person name="Al-Dilaimi A."/>
            <person name="Bednarz H."/>
            <person name="Lomker A."/>
            <person name="Niehaus K."/>
            <person name="Kalinowski J."/>
            <person name="Ruckert C."/>
        </authorList>
    </citation>
    <scope>NUCLEOTIDE SEQUENCE [LARGE SCALE GENOMIC DNA]</scope>
    <source>
        <strain evidence="2">AJ 3170</strain>
        <plasmid evidence="3">Plasmid pCgly1</plasmid>
    </source>
</reference>
<feature type="compositionally biased region" description="Polar residues" evidence="1">
    <location>
        <begin position="1"/>
        <end position="13"/>
    </location>
</feature>
<dbReference type="KEGG" id="cgy:CGLY_16700"/>
<evidence type="ECO:0000313" key="2">
    <source>
        <dbReference type="EMBL" id="AHW65713.1"/>
    </source>
</evidence>
<proteinExistence type="predicted"/>
<keyword evidence="2" id="KW-0614">Plasmid</keyword>
<geneLocation type="plasmid" evidence="2 3">
    <name>pCgly1</name>
</geneLocation>
<dbReference type="Proteomes" id="UP000023703">
    <property type="component" value="Plasmid pCgly1"/>
</dbReference>
<organism evidence="2 3">
    <name type="scientific">Corynebacterium glyciniphilum AJ 3170</name>
    <dbReference type="NCBI Taxonomy" id="1404245"/>
    <lineage>
        <taxon>Bacteria</taxon>
        <taxon>Bacillati</taxon>
        <taxon>Actinomycetota</taxon>
        <taxon>Actinomycetes</taxon>
        <taxon>Mycobacteriales</taxon>
        <taxon>Corynebacteriaceae</taxon>
        <taxon>Corynebacterium</taxon>
    </lineage>
</organism>
<sequence>MTKGLQTMSSIVGATTRRDPMSKKNSRNQQRAAAKKKRRATRVKKRAVQTSQSMLDDDFGTMYLPEFAFDEPAEPNVLPMWEYDDPECLELIKQEHPDSSDEQILDAMFAEPVRAQTPGGYVYSLPTHAVLGMSEGSTGVQLFAAAKRRFRDGKISWDKDGLVHIAPDITPDPDEAFYR</sequence>
<protein>
    <submittedName>
        <fullName evidence="2">Uncharacterized protein</fullName>
    </submittedName>
</protein>
<evidence type="ECO:0000313" key="3">
    <source>
        <dbReference type="Proteomes" id="UP000023703"/>
    </source>
</evidence>
<dbReference type="AlphaFoldDB" id="X5DR76"/>
<evidence type="ECO:0000256" key="1">
    <source>
        <dbReference type="SAM" id="MobiDB-lite"/>
    </source>
</evidence>
<dbReference type="EMBL" id="CP006843">
    <property type="protein sequence ID" value="AHW65713.1"/>
    <property type="molecule type" value="Genomic_DNA"/>
</dbReference>
<name>X5DR76_9CORY</name>
<gene>
    <name evidence="2" type="ORF">CGLY_16700</name>
</gene>
<feature type="region of interest" description="Disordered" evidence="1">
    <location>
        <begin position="1"/>
        <end position="51"/>
    </location>
</feature>
<accession>X5DR76</accession>
<feature type="compositionally biased region" description="Basic residues" evidence="1">
    <location>
        <begin position="33"/>
        <end position="47"/>
    </location>
</feature>